<dbReference type="Gene3D" id="1.10.510.10">
    <property type="entry name" value="Transferase(Phosphotransferase) domain 1"/>
    <property type="match status" value="1"/>
</dbReference>
<dbReference type="InterPro" id="IPR000719">
    <property type="entry name" value="Prot_kinase_dom"/>
</dbReference>
<dbReference type="GO" id="GO:0005524">
    <property type="term" value="F:ATP binding"/>
    <property type="evidence" value="ECO:0007669"/>
    <property type="project" value="InterPro"/>
</dbReference>
<evidence type="ECO:0000313" key="6">
    <source>
        <dbReference type="Proteomes" id="UP000467840"/>
    </source>
</evidence>
<dbReference type="SUPFAM" id="SSF49879">
    <property type="entry name" value="SMAD/FHA domain"/>
    <property type="match status" value="1"/>
</dbReference>
<dbReference type="InterPro" id="IPR011009">
    <property type="entry name" value="Kinase-like_dom_sf"/>
</dbReference>
<proteinExistence type="inferred from homology"/>
<dbReference type="AlphaFoldDB" id="A0A6A6MNY6"/>
<feature type="region of interest" description="Disordered" evidence="3">
    <location>
        <begin position="375"/>
        <end position="416"/>
    </location>
</feature>
<dbReference type="Proteomes" id="UP000467840">
    <property type="component" value="Chromosome 15"/>
</dbReference>
<feature type="domain" description="FHA" evidence="4">
    <location>
        <begin position="28"/>
        <end position="78"/>
    </location>
</feature>
<accession>A0A6A6MNY6</accession>
<dbReference type="InterPro" id="IPR047173">
    <property type="entry name" value="STRAD_A/B-like"/>
</dbReference>
<keyword evidence="6" id="KW-1185">Reference proteome</keyword>
<feature type="region of interest" description="Disordered" evidence="3">
    <location>
        <begin position="520"/>
        <end position="543"/>
    </location>
</feature>
<comment type="similarity">
    <text evidence="1">Belongs to the protein kinase superfamily. STE Ser/Thr protein kinase family. STE20 subfamily.</text>
</comment>
<dbReference type="InterPro" id="IPR000253">
    <property type="entry name" value="FHA_dom"/>
</dbReference>
<dbReference type="PROSITE" id="PS50006">
    <property type="entry name" value="FHA_DOMAIN"/>
    <property type="match status" value="1"/>
</dbReference>
<dbReference type="GO" id="GO:0004672">
    <property type="term" value="F:protein kinase activity"/>
    <property type="evidence" value="ECO:0007669"/>
    <property type="project" value="InterPro"/>
</dbReference>
<sequence length="645" mass="70739">MEPPYLKLLMVQGPREGETLEFRPGSTIRIGRVVRGNNLPVKDAGISSKHLLIGSESGKWIVQDLDSSNGTTLNSSKLPPFQSFDLRDGDSLKLDLVSNLREEAQEKVNEVGVRGENGIKCEIVEGKKGVGLDAETNCKDAGNAGGLKESSGKAQIKTSENLGKGQETVDLEEMTLGQWFDYMEAHLPKQIIEATEEMIEGMRRKAEQVREYMIEQKKTKAVPTVDVAGTPYGMAPEVVHSHTGYSFKADIWSFGITALELAHGRPPLSHLPLSKSDYEDNRAVSNVLPGLPSIEERFKESKALHGMSTGSENGEEEGIEGDTGNEIVKIRKISGWNFNREGFELDPKFPNESKDDSIVKQVRFGGETIIQDKKIELNESVDSGESSGRISPSSMADEAKVNSQGEDGHGDKGIDKERMVGGLMVLKRTLNEQRQKVANLIGLLGGEVSEQEQLVQVNERQRMELESEKQKNSDLVMELEFHKQLISGAYDGCGTESCFCKREFRSAQALGGHMNVHRRDRARLRQSPPRDGPILNLNVNPNPNPGLSPPFTCTLLSSAAATPTPPLSALSSPSFASSIETKKWAIDDSPSHDLLSPKGSGLNGFKREDGCKFLKKAEILRLDLEIGLLSGSKEDLDLELRLGYS</sequence>
<evidence type="ECO:0000313" key="5">
    <source>
        <dbReference type="EMBL" id="KAF2313946.1"/>
    </source>
</evidence>
<evidence type="ECO:0000256" key="3">
    <source>
        <dbReference type="SAM" id="MobiDB-lite"/>
    </source>
</evidence>
<feature type="coiled-coil region" evidence="2">
    <location>
        <begin position="448"/>
        <end position="478"/>
    </location>
</feature>
<dbReference type="Pfam" id="PF00069">
    <property type="entry name" value="Pkinase"/>
    <property type="match status" value="1"/>
</dbReference>
<reference evidence="5 6" key="1">
    <citation type="journal article" date="2020" name="Mol. Plant">
        <title>The Chromosome-Based Rubber Tree Genome Provides New Insights into Spurge Genome Evolution and Rubber Biosynthesis.</title>
        <authorList>
            <person name="Liu J."/>
            <person name="Shi C."/>
            <person name="Shi C.C."/>
            <person name="Li W."/>
            <person name="Zhang Q.J."/>
            <person name="Zhang Y."/>
            <person name="Li K."/>
            <person name="Lu H.F."/>
            <person name="Shi C."/>
            <person name="Zhu S.T."/>
            <person name="Xiao Z.Y."/>
            <person name="Nan H."/>
            <person name="Yue Y."/>
            <person name="Zhu X.G."/>
            <person name="Wu Y."/>
            <person name="Hong X.N."/>
            <person name="Fan G.Y."/>
            <person name="Tong Y."/>
            <person name="Zhang D."/>
            <person name="Mao C.L."/>
            <person name="Liu Y.L."/>
            <person name="Hao S.J."/>
            <person name="Liu W.Q."/>
            <person name="Lv M.Q."/>
            <person name="Zhang H.B."/>
            <person name="Liu Y."/>
            <person name="Hu-Tang G.R."/>
            <person name="Wang J.P."/>
            <person name="Wang J.H."/>
            <person name="Sun Y.H."/>
            <person name="Ni S.B."/>
            <person name="Chen W.B."/>
            <person name="Zhang X.C."/>
            <person name="Jiao Y.N."/>
            <person name="Eichler E.E."/>
            <person name="Li G.H."/>
            <person name="Liu X."/>
            <person name="Gao L.Z."/>
        </authorList>
    </citation>
    <scope>NUCLEOTIDE SEQUENCE [LARGE SCALE GENOMIC DNA]</scope>
    <source>
        <strain evidence="6">cv. GT1</strain>
        <tissue evidence="5">Leaf</tissue>
    </source>
</reference>
<evidence type="ECO:0000259" key="4">
    <source>
        <dbReference type="PROSITE" id="PS50006"/>
    </source>
</evidence>
<dbReference type="GO" id="GO:0043539">
    <property type="term" value="F:protein serine/threonine kinase activator activity"/>
    <property type="evidence" value="ECO:0007669"/>
    <property type="project" value="InterPro"/>
</dbReference>
<evidence type="ECO:0000256" key="2">
    <source>
        <dbReference type="SAM" id="Coils"/>
    </source>
</evidence>
<feature type="compositionally biased region" description="Basic and acidic residues" evidence="3">
    <location>
        <begin position="406"/>
        <end position="416"/>
    </location>
</feature>
<evidence type="ECO:0000256" key="1">
    <source>
        <dbReference type="ARBA" id="ARBA00008874"/>
    </source>
</evidence>
<dbReference type="Gene3D" id="2.60.200.20">
    <property type="match status" value="1"/>
</dbReference>
<comment type="caution">
    <text evidence="5">The sequence shown here is derived from an EMBL/GenBank/DDBJ whole genome shotgun (WGS) entry which is preliminary data.</text>
</comment>
<dbReference type="EMBL" id="JAAGAX010000005">
    <property type="protein sequence ID" value="KAF2313946.1"/>
    <property type="molecule type" value="Genomic_DNA"/>
</dbReference>
<protein>
    <recommendedName>
        <fullName evidence="4">FHA domain-containing protein</fullName>
    </recommendedName>
</protein>
<name>A0A6A6MNY6_HEVBR</name>
<dbReference type="PANTHER" id="PTHR48014:SF7">
    <property type="entry name" value="SERINE_THREONINE-PROTEIN KINASE BLUS1"/>
    <property type="match status" value="1"/>
</dbReference>
<dbReference type="Pfam" id="PF00498">
    <property type="entry name" value="FHA"/>
    <property type="match status" value="1"/>
</dbReference>
<feature type="compositionally biased region" description="Low complexity" evidence="3">
    <location>
        <begin position="383"/>
        <end position="394"/>
    </location>
</feature>
<organism evidence="5 6">
    <name type="scientific">Hevea brasiliensis</name>
    <name type="common">Para rubber tree</name>
    <name type="synonym">Siphonia brasiliensis</name>
    <dbReference type="NCBI Taxonomy" id="3981"/>
    <lineage>
        <taxon>Eukaryota</taxon>
        <taxon>Viridiplantae</taxon>
        <taxon>Streptophyta</taxon>
        <taxon>Embryophyta</taxon>
        <taxon>Tracheophyta</taxon>
        <taxon>Spermatophyta</taxon>
        <taxon>Magnoliopsida</taxon>
        <taxon>eudicotyledons</taxon>
        <taxon>Gunneridae</taxon>
        <taxon>Pentapetalae</taxon>
        <taxon>rosids</taxon>
        <taxon>fabids</taxon>
        <taxon>Malpighiales</taxon>
        <taxon>Euphorbiaceae</taxon>
        <taxon>Crotonoideae</taxon>
        <taxon>Micrandreae</taxon>
        <taxon>Hevea</taxon>
    </lineage>
</organism>
<dbReference type="SUPFAM" id="SSF56112">
    <property type="entry name" value="Protein kinase-like (PK-like)"/>
    <property type="match status" value="1"/>
</dbReference>
<gene>
    <name evidence="5" type="ORF">GH714_020777</name>
</gene>
<dbReference type="InterPro" id="IPR008984">
    <property type="entry name" value="SMAD_FHA_dom_sf"/>
</dbReference>
<dbReference type="SMART" id="SM00240">
    <property type="entry name" value="FHA"/>
    <property type="match status" value="1"/>
</dbReference>
<dbReference type="PANTHER" id="PTHR48014">
    <property type="entry name" value="SERINE/THREONINE-PROTEIN KINASE FRAY2"/>
    <property type="match status" value="1"/>
</dbReference>
<keyword evidence="2" id="KW-0175">Coiled coil</keyword>